<evidence type="ECO:0000313" key="2">
    <source>
        <dbReference type="EMBL" id="KAK4491133.1"/>
    </source>
</evidence>
<sequence length="214" mass="24377">MVKNPCISLPSFLLISSLLLQGISAVRYIITNNVPNHPGGIRFEREIGVPYTLQTMNTINNFIWNVLEEPTDGERKNIPVLNVFISDFTWAAGYTNGDFCINISAQAIQSYPPGGAKFFFTSLIRNFTPSVYPKPGSGRRWDEGYGVTERFLEYCDSLRKGFTVSLNRRMRFAYSDTYFVELLGKPVGQLWAEYKAKYGNIPARENDGMPYFKY</sequence>
<evidence type="ECO:0000313" key="3">
    <source>
        <dbReference type="Proteomes" id="UP001291926"/>
    </source>
</evidence>
<dbReference type="Pfam" id="PF04450">
    <property type="entry name" value="BSP"/>
    <property type="match status" value="2"/>
</dbReference>
<comment type="caution">
    <text evidence="2">The sequence shown here is derived from an EMBL/GenBank/DDBJ whole genome shotgun (WGS) entry which is preliminary data.</text>
</comment>
<proteinExistence type="predicted"/>
<dbReference type="PANTHER" id="PTHR33321:SF12">
    <property type="entry name" value="PLANT BASIC SECRETORY PROTEIN (BSP) FAMILY PROTEIN"/>
    <property type="match status" value="1"/>
</dbReference>
<keyword evidence="3" id="KW-1185">Reference proteome</keyword>
<dbReference type="InterPro" id="IPR007541">
    <property type="entry name" value="Uncharacterised_BSP"/>
</dbReference>
<reference evidence="2 3" key="1">
    <citation type="journal article" date="2023" name="bioRxiv">
        <title>Genome report: Whole genome sequence and annotation of Penstemon davidsonii.</title>
        <authorList>
            <person name="Ostevik K.L."/>
            <person name="Alabady M."/>
            <person name="Zhang M."/>
            <person name="Rausher M.D."/>
        </authorList>
    </citation>
    <scope>NUCLEOTIDE SEQUENCE [LARGE SCALE GENOMIC DNA]</scope>
    <source>
        <strain evidence="2">DNT005</strain>
        <tissue evidence="2">Whole leaf</tissue>
    </source>
</reference>
<gene>
    <name evidence="2" type="ORF">RD792_001857</name>
</gene>
<dbReference type="PANTHER" id="PTHR33321">
    <property type="match status" value="1"/>
</dbReference>
<feature type="chain" id="PRO_5045751619" evidence="1">
    <location>
        <begin position="26"/>
        <end position="214"/>
    </location>
</feature>
<dbReference type="Proteomes" id="UP001291926">
    <property type="component" value="Unassembled WGS sequence"/>
</dbReference>
<accession>A0ABR0DPH1</accession>
<organism evidence="2 3">
    <name type="scientific">Penstemon davidsonii</name>
    <dbReference type="NCBI Taxonomy" id="160366"/>
    <lineage>
        <taxon>Eukaryota</taxon>
        <taxon>Viridiplantae</taxon>
        <taxon>Streptophyta</taxon>
        <taxon>Embryophyta</taxon>
        <taxon>Tracheophyta</taxon>
        <taxon>Spermatophyta</taxon>
        <taxon>Magnoliopsida</taxon>
        <taxon>eudicotyledons</taxon>
        <taxon>Gunneridae</taxon>
        <taxon>Pentapetalae</taxon>
        <taxon>asterids</taxon>
        <taxon>lamiids</taxon>
        <taxon>Lamiales</taxon>
        <taxon>Plantaginaceae</taxon>
        <taxon>Cheloneae</taxon>
        <taxon>Penstemon</taxon>
    </lineage>
</organism>
<dbReference type="EMBL" id="JAYDYQ010001087">
    <property type="protein sequence ID" value="KAK4491133.1"/>
    <property type="molecule type" value="Genomic_DNA"/>
</dbReference>
<evidence type="ECO:0000256" key="1">
    <source>
        <dbReference type="SAM" id="SignalP"/>
    </source>
</evidence>
<name>A0ABR0DPH1_9LAMI</name>
<keyword evidence="1" id="KW-0732">Signal</keyword>
<protein>
    <submittedName>
        <fullName evidence="2">Uncharacterized protein</fullName>
    </submittedName>
</protein>
<feature type="signal peptide" evidence="1">
    <location>
        <begin position="1"/>
        <end position="25"/>
    </location>
</feature>